<keyword evidence="1" id="KW-0862">Zinc</keyword>
<evidence type="ECO:0000313" key="6">
    <source>
        <dbReference type="Proteomes" id="UP000434957"/>
    </source>
</evidence>
<dbReference type="EMBL" id="QXFT01008760">
    <property type="protein sequence ID" value="KAE9263767.1"/>
    <property type="molecule type" value="Genomic_DNA"/>
</dbReference>
<dbReference type="Proteomes" id="UP000434957">
    <property type="component" value="Unassembled WGS sequence"/>
</dbReference>
<protein>
    <recommendedName>
        <fullName evidence="2">SWIM-type domain-containing protein</fullName>
    </recommendedName>
</protein>
<reference evidence="4 6" key="1">
    <citation type="submission" date="2018-08" db="EMBL/GenBank/DDBJ databases">
        <title>Genomic investigation of the strawberry pathogen Phytophthora fragariae indicates pathogenicity is determined by transcriptional variation in three key races.</title>
        <authorList>
            <person name="Adams T.M."/>
            <person name="Armitage A.D."/>
            <person name="Sobczyk M.K."/>
            <person name="Bates H.J."/>
            <person name="Dunwell J.M."/>
            <person name="Nellist C.F."/>
            <person name="Harrison R.J."/>
        </authorList>
    </citation>
    <scope>NUCLEOTIDE SEQUENCE [LARGE SCALE GENOMIC DNA]</scope>
    <source>
        <strain evidence="3 5">SCRP249</strain>
        <strain evidence="4 6">SCRP333</strain>
    </source>
</reference>
<name>A0A6A4AW45_9STRA</name>
<sequence length="231" mass="26791">MIGGKSSNPSPIDEVRAKRYLQSRKGHLQATDDVEHIEKNYLSLYLVQQLSDESFEHNWSSPKWTEPEILRIRRKLSCDCKAFYESGWLCAHVLASLNLIDKFNLPLLVKSVPARKPPGRPRKAPKTLHSKDPYNGQYSIDKLIDKLTNHPGSVIGWKVLTKHDTTDSRGDTTTRQRTGVIRPWVEEEERYYWEIELDRRADEASVPDVKVDIQQLAEVINFTYRARYPFV</sequence>
<evidence type="ECO:0000256" key="1">
    <source>
        <dbReference type="PROSITE-ProRule" id="PRU00325"/>
    </source>
</evidence>
<evidence type="ECO:0000313" key="5">
    <source>
        <dbReference type="Proteomes" id="UP000429607"/>
    </source>
</evidence>
<dbReference type="Pfam" id="PF04434">
    <property type="entry name" value="SWIM"/>
    <property type="match status" value="1"/>
</dbReference>
<feature type="domain" description="SWIM-type" evidence="2">
    <location>
        <begin position="70"/>
        <end position="101"/>
    </location>
</feature>
<dbReference type="InterPro" id="IPR007527">
    <property type="entry name" value="Znf_SWIM"/>
</dbReference>
<accession>A0A6A4AW45</accession>
<dbReference type="EMBL" id="QXFV01009156">
    <property type="protein sequence ID" value="KAE8955464.1"/>
    <property type="molecule type" value="Genomic_DNA"/>
</dbReference>
<dbReference type="Proteomes" id="UP000429607">
    <property type="component" value="Unassembled WGS sequence"/>
</dbReference>
<organism evidence="4 6">
    <name type="scientific">Phytophthora rubi</name>
    <dbReference type="NCBI Taxonomy" id="129364"/>
    <lineage>
        <taxon>Eukaryota</taxon>
        <taxon>Sar</taxon>
        <taxon>Stramenopiles</taxon>
        <taxon>Oomycota</taxon>
        <taxon>Peronosporomycetes</taxon>
        <taxon>Peronosporales</taxon>
        <taxon>Peronosporaceae</taxon>
        <taxon>Phytophthora</taxon>
    </lineage>
</organism>
<dbReference type="GO" id="GO:0008270">
    <property type="term" value="F:zinc ion binding"/>
    <property type="evidence" value="ECO:0007669"/>
    <property type="project" value="UniProtKB-KW"/>
</dbReference>
<keyword evidence="6" id="KW-1185">Reference proteome</keyword>
<proteinExistence type="predicted"/>
<evidence type="ECO:0000313" key="4">
    <source>
        <dbReference type="EMBL" id="KAE9263767.1"/>
    </source>
</evidence>
<keyword evidence="1" id="KW-0863">Zinc-finger</keyword>
<gene>
    <name evidence="3" type="ORF">PR001_g32095</name>
    <name evidence="4" type="ORF">PR003_g33035</name>
</gene>
<dbReference type="PROSITE" id="PS50966">
    <property type="entry name" value="ZF_SWIM"/>
    <property type="match status" value="1"/>
</dbReference>
<comment type="caution">
    <text evidence="4">The sequence shown here is derived from an EMBL/GenBank/DDBJ whole genome shotgun (WGS) entry which is preliminary data.</text>
</comment>
<keyword evidence="1" id="KW-0479">Metal-binding</keyword>
<evidence type="ECO:0000259" key="2">
    <source>
        <dbReference type="PROSITE" id="PS50966"/>
    </source>
</evidence>
<evidence type="ECO:0000313" key="3">
    <source>
        <dbReference type="EMBL" id="KAE8955464.1"/>
    </source>
</evidence>
<dbReference type="AlphaFoldDB" id="A0A6A4AW45"/>